<reference evidence="2 3" key="1">
    <citation type="submission" date="2012-08" db="EMBL/GenBank/DDBJ databases">
        <title>Whole genome shotgun sequence of Gordonia rhizosphera NBRC 16068.</title>
        <authorList>
            <person name="Takarada H."/>
            <person name="Isaki S."/>
            <person name="Hosoyama A."/>
            <person name="Tsuchikane K."/>
            <person name="Katsumata H."/>
            <person name="Baba S."/>
            <person name="Ohji S."/>
            <person name="Yamazaki S."/>
            <person name="Fujita N."/>
        </authorList>
    </citation>
    <scope>NUCLEOTIDE SEQUENCE [LARGE SCALE GENOMIC DNA]</scope>
    <source>
        <strain evidence="2 3">NBRC 16068</strain>
    </source>
</reference>
<sequence>MTHGDPPFASTDSLVPAPIDQSVIDMLQHSALGPILDTPVSDVLAGMGLPPMPQFPAVLPPAMPGLPPFPTINIEHLFKPLTDLAQSFGSGDLGASGFDPTMLFTGLSSIMQSMIGLSTGALKAADQVWQGQAATAAATKSATAAAQGGMVAQKSTSIAANTQTGAVVVGNGNAAMQAVIAKFQLQAGVAIAAIGTPAGLPLLLTAAGEALAEAIAIVTGTKTALAPETAQQTANGAQIPITGAPTSPSPFGVAATVLESVGQPLSGFSSSGMSMMGSLTKQLTAASKSKHDQFGASEKGATTPATLHGGALGAGGIGGGTGGKKGGAGGGGGIGGLGMAGTPLQGRPGAPNLAVASVEGTTTPSSSSLSGRTVSTTTGGGMMPMGGAAGAAGAAGARGADDGHGAPDFLVTADHGSEVVGAMPQAAPPVLGGDADVEVDSPDVDLRL</sequence>
<comment type="caution">
    <text evidence="2">The sequence shown here is derived from an EMBL/GenBank/DDBJ whole genome shotgun (WGS) entry which is preliminary data.</text>
</comment>
<evidence type="ECO:0000313" key="3">
    <source>
        <dbReference type="Proteomes" id="UP000008363"/>
    </source>
</evidence>
<evidence type="ECO:0000256" key="1">
    <source>
        <dbReference type="SAM" id="MobiDB-lite"/>
    </source>
</evidence>
<dbReference type="eggNOG" id="COG0791">
    <property type="taxonomic scope" value="Bacteria"/>
</dbReference>
<protein>
    <recommendedName>
        <fullName evidence="4">PPE family domain-containing protein</fullName>
    </recommendedName>
</protein>
<feature type="region of interest" description="Disordered" evidence="1">
    <location>
        <begin position="357"/>
        <end position="384"/>
    </location>
</feature>
<keyword evidence="3" id="KW-1185">Reference proteome</keyword>
<organism evidence="2 3">
    <name type="scientific">Gordonia rhizosphera NBRC 16068</name>
    <dbReference type="NCBI Taxonomy" id="1108045"/>
    <lineage>
        <taxon>Bacteria</taxon>
        <taxon>Bacillati</taxon>
        <taxon>Actinomycetota</taxon>
        <taxon>Actinomycetes</taxon>
        <taxon>Mycobacteriales</taxon>
        <taxon>Gordoniaceae</taxon>
        <taxon>Gordonia</taxon>
    </lineage>
</organism>
<feature type="region of interest" description="Disordered" evidence="1">
    <location>
        <begin position="423"/>
        <end position="448"/>
    </location>
</feature>
<dbReference type="Proteomes" id="UP000008363">
    <property type="component" value="Unassembled WGS sequence"/>
</dbReference>
<gene>
    <name evidence="2" type="ORF">GORHZ_168_00080</name>
</gene>
<dbReference type="EMBL" id="BAHC01000168">
    <property type="protein sequence ID" value="GAB92211.1"/>
    <property type="molecule type" value="Genomic_DNA"/>
</dbReference>
<accession>K6WEN8</accession>
<proteinExistence type="predicted"/>
<feature type="compositionally biased region" description="Acidic residues" evidence="1">
    <location>
        <begin position="435"/>
        <end position="448"/>
    </location>
</feature>
<feature type="compositionally biased region" description="Low complexity" evidence="1">
    <location>
        <begin position="360"/>
        <end position="377"/>
    </location>
</feature>
<name>K6WEN8_9ACTN</name>
<dbReference type="OrthoDB" id="4369890at2"/>
<evidence type="ECO:0008006" key="4">
    <source>
        <dbReference type="Google" id="ProtNLM"/>
    </source>
</evidence>
<evidence type="ECO:0000313" key="2">
    <source>
        <dbReference type="EMBL" id="GAB92211.1"/>
    </source>
</evidence>
<dbReference type="AlphaFoldDB" id="K6WEN8"/>
<dbReference type="STRING" id="1108045.GORHZ_168_00080"/>